<name>A0A291Q0L1_9ACTN</name>
<gene>
    <name evidence="4" type="ORF">KY5_0262c</name>
</gene>
<feature type="domain" description="HTH luxR-type" evidence="3">
    <location>
        <begin position="918"/>
        <end position="975"/>
    </location>
</feature>
<dbReference type="InterPro" id="IPR016032">
    <property type="entry name" value="Sig_transdc_resp-reg_C-effctor"/>
</dbReference>
<dbReference type="SMART" id="SM00421">
    <property type="entry name" value="HTH_LUXR"/>
    <property type="match status" value="1"/>
</dbReference>
<dbReference type="InterPro" id="IPR000792">
    <property type="entry name" value="Tscrpt_reg_LuxR_C"/>
</dbReference>
<evidence type="ECO:0000313" key="5">
    <source>
        <dbReference type="Proteomes" id="UP000221011"/>
    </source>
</evidence>
<dbReference type="SUPFAM" id="SSF46894">
    <property type="entry name" value="C-terminal effector domain of the bipartite response regulators"/>
    <property type="match status" value="1"/>
</dbReference>
<protein>
    <submittedName>
        <fullName evidence="4">Transcriptional regulator, SARP family</fullName>
    </submittedName>
</protein>
<keyword evidence="5" id="KW-1185">Reference proteome</keyword>
<dbReference type="Pfam" id="PF00196">
    <property type="entry name" value="GerE"/>
    <property type="match status" value="1"/>
</dbReference>
<dbReference type="Pfam" id="PF13191">
    <property type="entry name" value="AAA_16"/>
    <property type="match status" value="1"/>
</dbReference>
<evidence type="ECO:0000313" key="4">
    <source>
        <dbReference type="EMBL" id="ATL25280.1"/>
    </source>
</evidence>
<dbReference type="PANTHER" id="PTHR16305">
    <property type="entry name" value="TESTICULAR SOLUBLE ADENYLYL CYCLASE"/>
    <property type="match status" value="1"/>
</dbReference>
<dbReference type="Proteomes" id="UP000221011">
    <property type="component" value="Chromosome"/>
</dbReference>
<organism evidence="4 5">
    <name type="scientific">Streptomyces formicae</name>
    <dbReference type="NCBI Taxonomy" id="1616117"/>
    <lineage>
        <taxon>Bacteria</taxon>
        <taxon>Bacillati</taxon>
        <taxon>Actinomycetota</taxon>
        <taxon>Actinomycetes</taxon>
        <taxon>Kitasatosporales</taxon>
        <taxon>Streptomycetaceae</taxon>
        <taxon>Streptomyces</taxon>
    </lineage>
</organism>
<dbReference type="GO" id="GO:0004016">
    <property type="term" value="F:adenylate cyclase activity"/>
    <property type="evidence" value="ECO:0007669"/>
    <property type="project" value="TreeGrafter"/>
</dbReference>
<dbReference type="InterPro" id="IPR036388">
    <property type="entry name" value="WH-like_DNA-bd_sf"/>
</dbReference>
<reference evidence="4 5" key="1">
    <citation type="submission" date="2017-08" db="EMBL/GenBank/DDBJ databases">
        <title>Complete Genome Sequence of Streptomyces formicae KY5, the formicamycin producer.</title>
        <authorList>
            <person name="Holmes N.A."/>
            <person name="Devine R."/>
            <person name="Qin Z."/>
            <person name="Seipke R.F."/>
            <person name="Wilkinson B."/>
            <person name="Hutchings M.I."/>
        </authorList>
    </citation>
    <scope>NUCLEOTIDE SEQUENCE [LARGE SCALE GENOMIC DNA]</scope>
    <source>
        <strain evidence="4 5">KY5</strain>
    </source>
</reference>
<dbReference type="Gene3D" id="3.40.50.300">
    <property type="entry name" value="P-loop containing nucleotide triphosphate hydrolases"/>
    <property type="match status" value="1"/>
</dbReference>
<sequence length="987" mass="104255">MDTHRTSIIGRERELGALERALAAARAGAGRAVLLTGEDGVGKSRLAAEVAERAAARGMRVLRGRASAIGQRVPCRPLTEALLELSRDRRLGLEAAGLCGTALAGLTALCEPEPSRDATSCAASLVVLGEAVLRAVAEAGRDGGCLVVLEDLHDADAGTPALVEFLADNIAREPVTLLLTLRDEPCQALELARALARRDSGTLIALDRLGRSDVRALVAGQLSTGPEELPDGLVDLIWERSDGNPWVARELLTHMVDEGLLGYEADGWRLSGRPRAVSVPDALVAGVARRVDRLGPRGRELLAAAAVVGTRFPAPVVQAATGMADDEALGHLHAALAGGLIGAAEPAPDWFAFRHPLTARALLRTLAPKEQARIARDCAGAVADLHPQLPADWCLVAARLWETAGERDTAAGLYARAGSRALAHGAAADAADALDLARSLLAGQDAAADAAPSDPRRVPLYAHVLDSLLAALTEAGEGERAWDLAGAVDGVCPAAAGPERAAALHVRLARAASVTGRTAEALAQLSEGRRLLGSGADADGAVDAAAAALALQSGAVSEGEEERARKAAAAAERAGNPEAACQAWDVLGVLARTRDVAESTGCFDRVRTIAERHGMPFWRLRALFRLGGDDWLTEGDVARLEHARREAARIGAGDIGGAAEADLALWLVLSGRFGTAAQLIHDCWTRGAGQRDADRARHLLAADAVLAAHRGKRARMEQAVAEFHRWDGDRSPLATLTTGLARTFCALLEEDRPRAHQELARIAAPGAVGAGHALDGRHGLLYLLDALSEDAQTLTGEGDDEAPLAQLRWNRHFVLLARAVLLGRSGHGDEAMAVLRAARNVASPFPVAYHLGLRLVAEAAHRDGWGEPTVWLHRAEEYFHQASVPAVAGACRGLLRKNGVPVRQRRRGADLVPRPLRQLGVTVREYEVFRLMAPRPANRDIADRLYISPRTVEKHVASLILKTGRPSRAALSELASTVLLDDAVDEG</sequence>
<evidence type="ECO:0000259" key="3">
    <source>
        <dbReference type="SMART" id="SM00421"/>
    </source>
</evidence>
<accession>A0A291Q0L1</accession>
<dbReference type="GO" id="GO:0006355">
    <property type="term" value="P:regulation of DNA-templated transcription"/>
    <property type="evidence" value="ECO:0007669"/>
    <property type="project" value="InterPro"/>
</dbReference>
<evidence type="ECO:0000256" key="1">
    <source>
        <dbReference type="ARBA" id="ARBA00022741"/>
    </source>
</evidence>
<dbReference type="RefSeq" id="WP_098240414.1">
    <property type="nucleotide sequence ID" value="NZ_CP022685.1"/>
</dbReference>
<keyword evidence="2" id="KW-0067">ATP-binding</keyword>
<dbReference type="GO" id="GO:0005524">
    <property type="term" value="F:ATP binding"/>
    <property type="evidence" value="ECO:0007669"/>
    <property type="project" value="UniProtKB-KW"/>
</dbReference>
<dbReference type="InterPro" id="IPR041664">
    <property type="entry name" value="AAA_16"/>
</dbReference>
<dbReference type="AlphaFoldDB" id="A0A291Q0L1"/>
<dbReference type="PANTHER" id="PTHR16305:SF35">
    <property type="entry name" value="TRANSCRIPTIONAL ACTIVATOR DOMAIN"/>
    <property type="match status" value="1"/>
</dbReference>
<keyword evidence="1" id="KW-0547">Nucleotide-binding</keyword>
<dbReference type="InterPro" id="IPR027417">
    <property type="entry name" value="P-loop_NTPase"/>
</dbReference>
<dbReference type="SUPFAM" id="SSF52540">
    <property type="entry name" value="P-loop containing nucleoside triphosphate hydrolases"/>
    <property type="match status" value="1"/>
</dbReference>
<evidence type="ECO:0000256" key="2">
    <source>
        <dbReference type="ARBA" id="ARBA00022840"/>
    </source>
</evidence>
<dbReference type="Gene3D" id="1.10.10.10">
    <property type="entry name" value="Winged helix-like DNA-binding domain superfamily/Winged helix DNA-binding domain"/>
    <property type="match status" value="1"/>
</dbReference>
<dbReference type="KEGG" id="sfk:KY5_0262c"/>
<proteinExistence type="predicted"/>
<dbReference type="GO" id="GO:0005737">
    <property type="term" value="C:cytoplasm"/>
    <property type="evidence" value="ECO:0007669"/>
    <property type="project" value="TreeGrafter"/>
</dbReference>
<dbReference type="EMBL" id="CP022685">
    <property type="protein sequence ID" value="ATL25280.1"/>
    <property type="molecule type" value="Genomic_DNA"/>
</dbReference>
<dbReference type="GO" id="GO:0003677">
    <property type="term" value="F:DNA binding"/>
    <property type="evidence" value="ECO:0007669"/>
    <property type="project" value="InterPro"/>
</dbReference>